<keyword evidence="6" id="KW-1185">Reference proteome</keyword>
<proteinExistence type="predicted"/>
<dbReference type="PROSITE" id="PS00356">
    <property type="entry name" value="HTH_LACI_1"/>
    <property type="match status" value="1"/>
</dbReference>
<gene>
    <name evidence="5" type="ORF">KDL01_28445</name>
</gene>
<keyword evidence="3" id="KW-0804">Transcription</keyword>
<dbReference type="EMBL" id="JAGSOG010000190">
    <property type="protein sequence ID" value="MBR7837241.1"/>
    <property type="molecule type" value="Genomic_DNA"/>
</dbReference>
<accession>A0A941ETX8</accession>
<name>A0A941ETX8_9ACTN</name>
<evidence type="ECO:0000313" key="6">
    <source>
        <dbReference type="Proteomes" id="UP000675781"/>
    </source>
</evidence>
<dbReference type="CDD" id="cd06267">
    <property type="entry name" value="PBP1_LacI_sugar_binding-like"/>
    <property type="match status" value="1"/>
</dbReference>
<dbReference type="SUPFAM" id="SSF53822">
    <property type="entry name" value="Periplasmic binding protein-like I"/>
    <property type="match status" value="1"/>
</dbReference>
<dbReference type="Gene3D" id="3.40.50.2300">
    <property type="match status" value="2"/>
</dbReference>
<dbReference type="InterPro" id="IPR028082">
    <property type="entry name" value="Peripla_BP_I"/>
</dbReference>
<keyword evidence="1" id="KW-0805">Transcription regulation</keyword>
<dbReference type="PANTHER" id="PTHR30146:SF33">
    <property type="entry name" value="TRANSCRIPTIONAL REGULATOR"/>
    <property type="match status" value="1"/>
</dbReference>
<dbReference type="CDD" id="cd01392">
    <property type="entry name" value="HTH_LacI"/>
    <property type="match status" value="1"/>
</dbReference>
<dbReference type="Pfam" id="PF00356">
    <property type="entry name" value="LacI"/>
    <property type="match status" value="1"/>
</dbReference>
<evidence type="ECO:0000256" key="2">
    <source>
        <dbReference type="ARBA" id="ARBA00023125"/>
    </source>
</evidence>
<feature type="domain" description="HTH lacI-type" evidence="4">
    <location>
        <begin position="13"/>
        <end position="67"/>
    </location>
</feature>
<dbReference type="Gene3D" id="1.10.260.40">
    <property type="entry name" value="lambda repressor-like DNA-binding domains"/>
    <property type="match status" value="1"/>
</dbReference>
<dbReference type="SMART" id="SM00354">
    <property type="entry name" value="HTH_LACI"/>
    <property type="match status" value="1"/>
</dbReference>
<dbReference type="InterPro" id="IPR010982">
    <property type="entry name" value="Lambda_DNA-bd_dom_sf"/>
</dbReference>
<dbReference type="PANTHER" id="PTHR30146">
    <property type="entry name" value="LACI-RELATED TRANSCRIPTIONAL REPRESSOR"/>
    <property type="match status" value="1"/>
</dbReference>
<evidence type="ECO:0000256" key="1">
    <source>
        <dbReference type="ARBA" id="ARBA00023015"/>
    </source>
</evidence>
<dbReference type="PROSITE" id="PS50932">
    <property type="entry name" value="HTH_LACI_2"/>
    <property type="match status" value="1"/>
</dbReference>
<dbReference type="GO" id="GO:0003700">
    <property type="term" value="F:DNA-binding transcription factor activity"/>
    <property type="evidence" value="ECO:0007669"/>
    <property type="project" value="TreeGrafter"/>
</dbReference>
<dbReference type="InterPro" id="IPR046335">
    <property type="entry name" value="LacI/GalR-like_sensor"/>
</dbReference>
<evidence type="ECO:0000313" key="5">
    <source>
        <dbReference type="EMBL" id="MBR7837241.1"/>
    </source>
</evidence>
<dbReference type="GO" id="GO:0000976">
    <property type="term" value="F:transcription cis-regulatory region binding"/>
    <property type="evidence" value="ECO:0007669"/>
    <property type="project" value="TreeGrafter"/>
</dbReference>
<dbReference type="InterPro" id="IPR000843">
    <property type="entry name" value="HTH_LacI"/>
</dbReference>
<dbReference type="SUPFAM" id="SSF47413">
    <property type="entry name" value="lambda repressor-like DNA-binding domains"/>
    <property type="match status" value="1"/>
</dbReference>
<reference evidence="5" key="1">
    <citation type="submission" date="2021-04" db="EMBL/GenBank/DDBJ databases">
        <title>Genome based classification of Actinospica acidithermotolerans sp. nov., an actinobacterium isolated from an Indonesian hot spring.</title>
        <authorList>
            <person name="Kusuma A.B."/>
            <person name="Putra K.E."/>
            <person name="Nafisah S."/>
            <person name="Loh J."/>
            <person name="Nouioui I."/>
            <person name="Goodfellow M."/>
        </authorList>
    </citation>
    <scope>NUCLEOTIDE SEQUENCE</scope>
    <source>
        <strain evidence="5">CSCA 57</strain>
    </source>
</reference>
<dbReference type="AlphaFoldDB" id="A0A941ETX8"/>
<organism evidence="5 6">
    <name type="scientific">Actinospica durhamensis</name>
    <dbReference type="NCBI Taxonomy" id="1508375"/>
    <lineage>
        <taxon>Bacteria</taxon>
        <taxon>Bacillati</taxon>
        <taxon>Actinomycetota</taxon>
        <taxon>Actinomycetes</taxon>
        <taxon>Catenulisporales</taxon>
        <taxon>Actinospicaceae</taxon>
        <taxon>Actinospica</taxon>
    </lineage>
</organism>
<keyword evidence="2 5" id="KW-0238">DNA-binding</keyword>
<evidence type="ECO:0000256" key="3">
    <source>
        <dbReference type="ARBA" id="ARBA00023163"/>
    </source>
</evidence>
<evidence type="ECO:0000259" key="4">
    <source>
        <dbReference type="PROSITE" id="PS50932"/>
    </source>
</evidence>
<comment type="caution">
    <text evidence="5">The sequence shown here is derived from an EMBL/GenBank/DDBJ whole genome shotgun (WGS) entry which is preliminary data.</text>
</comment>
<dbReference type="Pfam" id="PF13377">
    <property type="entry name" value="Peripla_BP_3"/>
    <property type="match status" value="1"/>
</dbReference>
<sequence>MVTAPRDSRERRVTVRDVAAHAGVSQATVSQVLSGSRPVAEETRARVLAAVQELGYRPNHFARALRQQKSHTVAIVVPNITHVTYPMVARGAGEILGPLGYQVALYDTNGLRATEKQIVRTLTDRMVDGAIVFGYPLAPSDARMLQESGVAVVNGSPGSESSPLWDTVQVDETAALRYLTRTLAARYDGPIAYIGGPSGHNTAPRREAGFRAGMQDLTLATDPRLTTSAPYTWAGGRSALTAMLEAGLRPRLVVCANDMIAIGAIAAAREYGLDVPGEVAVSGYDNIDAAEMAVPPLTTVEASPFEQGRAAARLLLERMTDTYRGPARHLTLSAEPVIRASA</sequence>
<dbReference type="Proteomes" id="UP000675781">
    <property type="component" value="Unassembled WGS sequence"/>
</dbReference>
<protein>
    <submittedName>
        <fullName evidence="5">LacI family DNA-binding transcriptional regulator</fullName>
    </submittedName>
</protein>